<organism evidence="2 3">
    <name type="scientific">Bacteroides fragilis str. S36L11</name>
    <dbReference type="NCBI Taxonomy" id="1339327"/>
    <lineage>
        <taxon>Bacteria</taxon>
        <taxon>Pseudomonadati</taxon>
        <taxon>Bacteroidota</taxon>
        <taxon>Bacteroidia</taxon>
        <taxon>Bacteroidales</taxon>
        <taxon>Bacteroidaceae</taxon>
        <taxon>Bacteroides</taxon>
    </lineage>
</organism>
<keyword evidence="2" id="KW-0449">Lipoprotein</keyword>
<sequence>MASRFLQVLLPATVVAFIAAGCGNRSFNPPSDEDMIRNFYAHEDAFNEITEILLNCPYGDIYPPFYPIGSATDSLCLSSLGNEKCTRLDSLLASVGGKRVYFKSRHTLWQIEHGDFSSIPPIEELPDTIVPSISIIYYSAGWSVGPSVDKQYAYRLAEDSTYAVDWELNDLIELVRNDPDSPGGMASRHIKGDWYIELCYDK</sequence>
<keyword evidence="1" id="KW-0732">Signal</keyword>
<dbReference type="EMBL" id="JGDJ01000111">
    <property type="protein sequence ID" value="EXZ30922.1"/>
    <property type="molecule type" value="Genomic_DNA"/>
</dbReference>
<feature type="signal peptide" evidence="1">
    <location>
        <begin position="1"/>
        <end position="16"/>
    </location>
</feature>
<name>A0A015YG50_BACFG</name>
<dbReference type="RefSeq" id="WP_032558170.1">
    <property type="nucleotide sequence ID" value="NZ_JGDJ01000111.1"/>
</dbReference>
<proteinExistence type="predicted"/>
<gene>
    <name evidence="2" type="ORF">M136_5325</name>
</gene>
<dbReference type="PATRIC" id="fig|1339327.3.peg.541"/>
<accession>A0A015YG50</accession>
<feature type="chain" id="PRO_5001479603" evidence="1">
    <location>
        <begin position="17"/>
        <end position="202"/>
    </location>
</feature>
<dbReference type="AlphaFoldDB" id="A0A015YG50"/>
<dbReference type="Pfam" id="PF16306">
    <property type="entry name" value="DUF4948"/>
    <property type="match status" value="1"/>
</dbReference>
<dbReference type="Proteomes" id="UP000022082">
    <property type="component" value="Unassembled WGS sequence"/>
</dbReference>
<dbReference type="InterPro" id="IPR032541">
    <property type="entry name" value="DUF4948"/>
</dbReference>
<evidence type="ECO:0000313" key="3">
    <source>
        <dbReference type="Proteomes" id="UP000022082"/>
    </source>
</evidence>
<evidence type="ECO:0000256" key="1">
    <source>
        <dbReference type="SAM" id="SignalP"/>
    </source>
</evidence>
<comment type="caution">
    <text evidence="2">The sequence shown here is derived from an EMBL/GenBank/DDBJ whole genome shotgun (WGS) entry which is preliminary data.</text>
</comment>
<dbReference type="PROSITE" id="PS51257">
    <property type="entry name" value="PROKAR_LIPOPROTEIN"/>
    <property type="match status" value="1"/>
</dbReference>
<protein>
    <submittedName>
        <fullName evidence="2">Putative lipoprotein</fullName>
    </submittedName>
</protein>
<evidence type="ECO:0000313" key="2">
    <source>
        <dbReference type="EMBL" id="EXZ30922.1"/>
    </source>
</evidence>
<reference evidence="2 3" key="1">
    <citation type="submission" date="2014-02" db="EMBL/GenBank/DDBJ databases">
        <authorList>
            <person name="Sears C."/>
            <person name="Carroll K."/>
            <person name="Sack B.R."/>
            <person name="Qadri F."/>
            <person name="Myers L.L."/>
            <person name="Chung G.-T."/>
            <person name="Escheverria P."/>
            <person name="Fraser C.M."/>
            <person name="Sadzewicz L."/>
            <person name="Shefchek K.A."/>
            <person name="Tallon L."/>
            <person name="Das S.P."/>
            <person name="Daugherty S."/>
            <person name="Mongodin E.F."/>
        </authorList>
    </citation>
    <scope>NUCLEOTIDE SEQUENCE [LARGE SCALE GENOMIC DNA]</scope>
    <source>
        <strain evidence="2 3">S36L11</strain>
    </source>
</reference>